<evidence type="ECO:0000256" key="6">
    <source>
        <dbReference type="ARBA" id="ARBA00022741"/>
    </source>
</evidence>
<dbReference type="InterPro" id="IPR014001">
    <property type="entry name" value="Helicase_ATP-bd"/>
</dbReference>
<keyword evidence="4" id="KW-0479">Metal-binding</keyword>
<dbReference type="InterPro" id="IPR007502">
    <property type="entry name" value="Helicase-assoc_dom"/>
</dbReference>
<feature type="coiled-coil region" evidence="17">
    <location>
        <begin position="973"/>
        <end position="1000"/>
    </location>
</feature>
<comment type="similarity">
    <text evidence="14">Belongs to the RBR family. RNF14 subfamily.</text>
</comment>
<dbReference type="Gene3D" id="3.30.70.330">
    <property type="match status" value="2"/>
</dbReference>
<comment type="caution">
    <text evidence="24">The sequence shown here is derived from an EMBL/GenBank/DDBJ whole genome shotgun (WGS) entry which is preliminary data.</text>
</comment>
<name>A0A814VLV7_ADIRI</name>
<dbReference type="GO" id="GO:0005524">
    <property type="term" value="F:ATP binding"/>
    <property type="evidence" value="ECO:0007669"/>
    <property type="project" value="UniProtKB-KW"/>
</dbReference>
<dbReference type="EC" id="3.6.4.13" evidence="2"/>
<dbReference type="CDD" id="cd18791">
    <property type="entry name" value="SF2_C_RHA"/>
    <property type="match status" value="1"/>
</dbReference>
<feature type="domain" description="RING-type" evidence="19">
    <location>
        <begin position="2413"/>
        <end position="2463"/>
    </location>
</feature>
<dbReference type="Gene3D" id="3.90.176.10">
    <property type="entry name" value="Toxin ADP-ribosyltransferase, Chain A, domain 1"/>
    <property type="match status" value="1"/>
</dbReference>
<dbReference type="PROSITE" id="PS00518">
    <property type="entry name" value="ZF_RING_1"/>
    <property type="match status" value="1"/>
</dbReference>
<evidence type="ECO:0000256" key="10">
    <source>
        <dbReference type="ARBA" id="ARBA00022806"/>
    </source>
</evidence>
<dbReference type="InterPro" id="IPR001650">
    <property type="entry name" value="Helicase_C-like"/>
</dbReference>
<evidence type="ECO:0000256" key="14">
    <source>
        <dbReference type="ARBA" id="ARBA00044508"/>
    </source>
</evidence>
<reference evidence="24" key="1">
    <citation type="submission" date="2021-02" db="EMBL/GenBank/DDBJ databases">
        <authorList>
            <person name="Nowell W R."/>
        </authorList>
    </citation>
    <scope>NUCLEOTIDE SEQUENCE</scope>
</reference>
<keyword evidence="5" id="KW-0677">Repeat</keyword>
<evidence type="ECO:0000259" key="23">
    <source>
        <dbReference type="PROSITE" id="PS51873"/>
    </source>
</evidence>
<evidence type="ECO:0000313" key="25">
    <source>
        <dbReference type="Proteomes" id="UP000663852"/>
    </source>
</evidence>
<dbReference type="InterPro" id="IPR047548">
    <property type="entry name" value="Rcat_RBR_RNF14"/>
</dbReference>
<dbReference type="CDD" id="cd20354">
    <property type="entry name" value="Rcat_RBR_RNF14"/>
    <property type="match status" value="1"/>
</dbReference>
<dbReference type="SMART" id="SM00647">
    <property type="entry name" value="IBR"/>
    <property type="match status" value="2"/>
</dbReference>
<evidence type="ECO:0000259" key="19">
    <source>
        <dbReference type="PROSITE" id="PS50089"/>
    </source>
</evidence>
<proteinExistence type="inferred from homology"/>
<dbReference type="Pfam" id="PF04408">
    <property type="entry name" value="WHD_HA2"/>
    <property type="match status" value="1"/>
</dbReference>
<organism evidence="24 25">
    <name type="scientific">Adineta ricciae</name>
    <name type="common">Rotifer</name>
    <dbReference type="NCBI Taxonomy" id="249248"/>
    <lineage>
        <taxon>Eukaryota</taxon>
        <taxon>Metazoa</taxon>
        <taxon>Spiralia</taxon>
        <taxon>Gnathifera</taxon>
        <taxon>Rotifera</taxon>
        <taxon>Eurotatoria</taxon>
        <taxon>Bdelloidea</taxon>
        <taxon>Adinetida</taxon>
        <taxon>Adinetidae</taxon>
        <taxon>Adineta</taxon>
    </lineage>
</organism>
<dbReference type="SUPFAM" id="SSF56399">
    <property type="entry name" value="ADP-ribosylation"/>
    <property type="match status" value="1"/>
</dbReference>
<dbReference type="EMBL" id="CAJNOJ010000143">
    <property type="protein sequence ID" value="CAF1192433.1"/>
    <property type="molecule type" value="Genomic_DNA"/>
</dbReference>
<dbReference type="InterPro" id="IPR044066">
    <property type="entry name" value="TRIAD_supradom"/>
</dbReference>
<evidence type="ECO:0000256" key="15">
    <source>
        <dbReference type="PROSITE-ProRule" id="PRU00175"/>
    </source>
</evidence>
<dbReference type="GO" id="GO:0034458">
    <property type="term" value="F:3'-5' RNA helicase activity"/>
    <property type="evidence" value="ECO:0007669"/>
    <property type="project" value="TreeGrafter"/>
</dbReference>
<keyword evidence="9" id="KW-0378">Hydrolase</keyword>
<evidence type="ECO:0000256" key="1">
    <source>
        <dbReference type="ARBA" id="ARBA00004906"/>
    </source>
</evidence>
<evidence type="ECO:0000259" key="20">
    <source>
        <dbReference type="PROSITE" id="PS50102"/>
    </source>
</evidence>
<evidence type="ECO:0000313" key="24">
    <source>
        <dbReference type="EMBL" id="CAF1192433.1"/>
    </source>
</evidence>
<dbReference type="Gene3D" id="3.30.40.10">
    <property type="entry name" value="Zinc/RING finger domain, C3HC4 (zinc finger)"/>
    <property type="match status" value="1"/>
</dbReference>
<dbReference type="InterPro" id="IPR012677">
    <property type="entry name" value="Nucleotide-bd_a/b_plait_sf"/>
</dbReference>
<evidence type="ECO:0000256" key="8">
    <source>
        <dbReference type="ARBA" id="ARBA00022786"/>
    </source>
</evidence>
<dbReference type="Gene3D" id="3.40.50.300">
    <property type="entry name" value="P-loop containing nucleotide triphosphate hydrolases"/>
    <property type="match status" value="2"/>
</dbReference>
<evidence type="ECO:0000256" key="7">
    <source>
        <dbReference type="ARBA" id="ARBA00022771"/>
    </source>
</evidence>
<dbReference type="SMART" id="SM00490">
    <property type="entry name" value="HELICc"/>
    <property type="match status" value="1"/>
</dbReference>
<dbReference type="GO" id="GO:0016740">
    <property type="term" value="F:transferase activity"/>
    <property type="evidence" value="ECO:0007669"/>
    <property type="project" value="UniProtKB-KW"/>
</dbReference>
<keyword evidence="11" id="KW-0862">Zinc</keyword>
<evidence type="ECO:0000256" key="5">
    <source>
        <dbReference type="ARBA" id="ARBA00022737"/>
    </source>
</evidence>
<dbReference type="CDD" id="cd00590">
    <property type="entry name" value="RRM_SF"/>
    <property type="match status" value="1"/>
</dbReference>
<evidence type="ECO:0000256" key="18">
    <source>
        <dbReference type="SAM" id="MobiDB-lite"/>
    </source>
</evidence>
<feature type="region of interest" description="Disordered" evidence="18">
    <location>
        <begin position="811"/>
        <end position="840"/>
    </location>
</feature>
<keyword evidence="10" id="KW-0347">Helicase</keyword>
<dbReference type="PROSITE" id="PS51194">
    <property type="entry name" value="HELICASE_CTER"/>
    <property type="match status" value="1"/>
</dbReference>
<evidence type="ECO:0000256" key="11">
    <source>
        <dbReference type="ARBA" id="ARBA00022833"/>
    </source>
</evidence>
<dbReference type="PROSITE" id="PS51873">
    <property type="entry name" value="TRIAD"/>
    <property type="match status" value="1"/>
</dbReference>
<keyword evidence="7 15" id="KW-0863">Zinc-finger</keyword>
<evidence type="ECO:0000256" key="16">
    <source>
        <dbReference type="PROSITE-ProRule" id="PRU00176"/>
    </source>
</evidence>
<dbReference type="CDD" id="cd17917">
    <property type="entry name" value="DEXHc_RHA-like"/>
    <property type="match status" value="1"/>
</dbReference>
<dbReference type="Gene3D" id="1.20.120.1750">
    <property type="match status" value="1"/>
</dbReference>
<dbReference type="SUPFAM" id="SSF52540">
    <property type="entry name" value="P-loop containing nucleoside triphosphate hydrolases"/>
    <property type="match status" value="1"/>
</dbReference>
<dbReference type="GO" id="GO:0016787">
    <property type="term" value="F:hydrolase activity"/>
    <property type="evidence" value="ECO:0007669"/>
    <property type="project" value="UniProtKB-KW"/>
</dbReference>
<dbReference type="InterPro" id="IPR017907">
    <property type="entry name" value="Znf_RING_CS"/>
</dbReference>
<dbReference type="PROSITE" id="PS51996">
    <property type="entry name" value="TR_MART"/>
    <property type="match status" value="1"/>
</dbReference>
<feature type="domain" description="RRM" evidence="20">
    <location>
        <begin position="1745"/>
        <end position="1820"/>
    </location>
</feature>
<dbReference type="InterPro" id="IPR011709">
    <property type="entry name" value="DEAD-box_helicase_OB_fold"/>
</dbReference>
<evidence type="ECO:0000256" key="2">
    <source>
        <dbReference type="ARBA" id="ARBA00012552"/>
    </source>
</evidence>
<dbReference type="InterPro" id="IPR011545">
    <property type="entry name" value="DEAD/DEAH_box_helicase_dom"/>
</dbReference>
<dbReference type="Pfam" id="PF07717">
    <property type="entry name" value="OB_NTP_bind"/>
    <property type="match status" value="1"/>
</dbReference>
<evidence type="ECO:0000256" key="12">
    <source>
        <dbReference type="ARBA" id="ARBA00022840"/>
    </source>
</evidence>
<dbReference type="PANTHER" id="PTHR18934:SF91">
    <property type="entry name" value="PRE-MRNA-SPLICING FACTOR ATP-DEPENDENT RNA HELICASE PRP16"/>
    <property type="match status" value="1"/>
</dbReference>
<evidence type="ECO:0000256" key="4">
    <source>
        <dbReference type="ARBA" id="ARBA00022723"/>
    </source>
</evidence>
<dbReference type="Pfam" id="PF21010">
    <property type="entry name" value="HA2_C"/>
    <property type="match status" value="1"/>
</dbReference>
<keyword evidence="16" id="KW-0694">RNA-binding</keyword>
<protein>
    <recommendedName>
        <fullName evidence="2">RNA helicase</fullName>
        <ecNumber evidence="2">3.6.4.13</ecNumber>
    </recommendedName>
</protein>
<dbReference type="SMART" id="SM00360">
    <property type="entry name" value="RRM"/>
    <property type="match status" value="2"/>
</dbReference>
<dbReference type="PANTHER" id="PTHR18934">
    <property type="entry name" value="ATP-DEPENDENT RNA HELICASE"/>
    <property type="match status" value="1"/>
</dbReference>
<dbReference type="SMART" id="SM00487">
    <property type="entry name" value="DEXDc"/>
    <property type="match status" value="1"/>
</dbReference>
<dbReference type="InterPro" id="IPR027370">
    <property type="entry name" value="Znf-RING_euk"/>
</dbReference>
<feature type="domain" description="Helicase C-terminal" evidence="22">
    <location>
        <begin position="1193"/>
        <end position="1367"/>
    </location>
</feature>
<feature type="compositionally biased region" description="Acidic residues" evidence="18">
    <location>
        <begin position="811"/>
        <end position="826"/>
    </location>
</feature>
<keyword evidence="17" id="KW-0175">Coiled coil</keyword>
<dbReference type="OrthoDB" id="9985601at2759"/>
<dbReference type="InterPro" id="IPR001841">
    <property type="entry name" value="Znf_RING"/>
</dbReference>
<evidence type="ECO:0000256" key="3">
    <source>
        <dbReference type="ARBA" id="ARBA00022679"/>
    </source>
</evidence>
<dbReference type="SUPFAM" id="SSF57850">
    <property type="entry name" value="RING/U-box"/>
    <property type="match status" value="2"/>
</dbReference>
<feature type="domain" description="RING-type" evidence="23">
    <location>
        <begin position="2409"/>
        <end position="2625"/>
    </location>
</feature>
<evidence type="ECO:0000256" key="9">
    <source>
        <dbReference type="ARBA" id="ARBA00022801"/>
    </source>
</evidence>
<dbReference type="Pfam" id="PF00271">
    <property type="entry name" value="Helicase_C"/>
    <property type="match status" value="1"/>
</dbReference>
<dbReference type="Gene3D" id="1.20.120.1080">
    <property type="match status" value="1"/>
</dbReference>
<dbReference type="InterPro" id="IPR002867">
    <property type="entry name" value="IBR_dom"/>
</dbReference>
<keyword evidence="3" id="KW-0808">Transferase</keyword>
<dbReference type="Pfam" id="PF00076">
    <property type="entry name" value="RRM_1"/>
    <property type="match status" value="1"/>
</dbReference>
<accession>A0A814VLV7</accession>
<dbReference type="PROSITE" id="PS50102">
    <property type="entry name" value="RRM"/>
    <property type="match status" value="1"/>
</dbReference>
<dbReference type="Pfam" id="PF01485">
    <property type="entry name" value="IBR"/>
    <property type="match status" value="1"/>
</dbReference>
<evidence type="ECO:0000256" key="13">
    <source>
        <dbReference type="ARBA" id="ARBA00038040"/>
    </source>
</evidence>
<keyword evidence="8" id="KW-0833">Ubl conjugation pathway</keyword>
<keyword evidence="12" id="KW-0067">ATP-binding</keyword>
<sequence>MAYFEPTVVIFGSPRTISTISLRVPVQLLFIFDEAALEQLIRTNPKLDEPCLQRYFIALFDPLNENLMRRVKDNHRVVTVYEKTQDRLLRQFTLDLTNDIVRFLTSEGEKQIRLERIPLAKVYYQQARTLKEWVMSLFKAEPCHILLIPLNSSQANLDSAQQRLQKICNSMGCTSVIIRQLNDYIPHTGKHISLLPHENLLFSNEHPNNMCQRIKNLSPIRFYLYGNESSIQSEWSKLMISTETDVMQDEDNWCAFLENERVQDDIKWNFAFTCTKEWKVSRVAPTDFSRLHENPRFHSALRRAFITFADRQIEVSAEIFDWYEICISTESLQREPKLDREEQNRKTSKRKEMAYVLRSKGRFQDLSSFNYAELENSKNKSISFIWLDEMLTESPAEFDRLIKPFQWTFFTKIPTCLAFIETQLREQRYIFLVVSGSLGNELFLTNVCLTKQLFATYVYCAHLSPNFEWTEDNSAIQGVFNDQNQLLEKIQMDLNPFKQSSGAFDSKWYNPSKMANHITIPQSMDDTESLLPLPISVYNEEQKHVFLGHQRTIDTILCMPHTNESKLEMIAEFQRLYSHNETILAEIECFRNEYYSSAAVRWYTRDSFVSRTINRTLRESNVDAMFKLRYILSDICDHLDHSHQHRSWLRAFNEPLANVYYRGQLMSLREFESFQKLRGNIISVNTFLSTTTSMQVALMFSSKFHESSNLVPVVFSIQTDSRAKTRPYADISKFSTFPDEAETLFGMGSVFQVAIDFSLMSAMSKQYEHKYQPRNKRRTDSYWKYANDYQDNRQDSYCFNDDQQWEINSLDEDQSDSADQADEYTPFDEPYHTNEDFYNSTTTRRQMSTYADVNRNLSCLTFNQHQSFPDVSTNCKLVSSKSRFTIENLNRQIGTVRNSVLKNLSEELKVLFHEKVPELFGAHEALIREQLALQEEDDDVKISKQTIVQELKDQLDTFVRGITTLSECNPTTVEHHQQLVSRLKREIQRLKARLPIYARRDQLVGAISNSYSKRVIIVKGDTGSGKSSQLIQYLVDAGLTGQKQIVCTQPRRLAARELATRVAKEFGCQLGEEVGCQVGSSQPQISNRTKMRFVTDSVLLNEYQTDPTLSAYSIVIIDEAHERRVDTDLLFGAMKLCIQRRFNIKLIIMSATLDEKLLINYFDGEPMIEIPGRMFPIEDIYAMEDAENHVDEAINKVLEIHRSQPAGDILVFLTGQDEIDRAIDEVTRSIDAPESAIVLPLHGKLNEDETRAAFMPTNNKQQRKIIFSTNVAETSVTIEGIRYVIDSGMVKEAMWDSKRRMRVLKVGYTTQSSVKQRRGRAGRTSAGKCYHLYTYDTYQSLDVCSRAEVLCIQPSIAVLKLKHLKIVDDVCKFDWLEAPSSISLAETINCLTWLNALDSKTGDLTSQGRRMAQLGLEPTLAVMIFTAQKENCLHHILALVGMLSVVQNLWWRAKDDQLKQTIDEIRSSFIHDTDIGGDYMVLLRIFIEWYNLDEYNETRKAWCVRHMIRSKSMKMAFSFARELSYQITPKYTIDIFPMPTKDLMERIVRCVCAGFFQNLAISNGPVRAGYQLATSSVDTVARIHRSSIITYAQQPPKFVLYHEILNINETNYLTGVCPVELEWLNLSWLASLPRSPSQSVYEDYTFVNLGPALLLSLVGRKCRKIPELEENLQVLFEVDRVQSKLTIWGRKDKLVNAQQYVQKILDTERDKLRSELQEFEIIGSTRVLLGAGAEPRLVLVEDEYIKIFLTNLPQKISEEQIHDKCKRFGEVRNVTLIRRNQNGISASVTFAECAAAHTAVKELAHETWDDYVIQVRPSFTRTSVDSKRQNYTLKVQWYLTDSECTGRVTFSKAQAAQQAYQIFTRRHHFFCQFEMSSVNPTIRCSWPLTPHHGHAIVHFTTVEQAQAAIEARYEYPFRIEPSRRSNVSIYVRNVPRNLDETNLKTIFTDSTNISILRTRKNVMMATPADVNATLQSLFDTCTSFQPQSTFIEPYLHDGQVVAYVQFTDEREMRKIASDLDDMKLEMGTGILRVKIQEQRQMNATTKRNESRTDEFRIRLSRLPSHVDEKFLTDLLDSCNLSGALTYTIVYRKKLPGDYFSYRSRTIDDDNQKAMNQLKSLFESQIQLFSEPEIELRSPTEDGRAVAYIRFHDPREIITAISLCESLDSAAIERTELNQLQFLPIVSHRIVLQDTLAQAIDNKIEQTIKTIKEDSTYSSVNLLKKPITLYDKSHVLISIRGSNLQQSYKARLLFDNLLKGLQFQLYDHSWVTVLFDTAGQRFLSDLQYRTSTYIWWNWKSTFLRIFGEDEACQEAYKQIGSYIQENITQRGHSISIPIPQNCIRLCIQNAKKFRELNNKKTTVVVNVIKHVITITGDRDAVTSCEQKVIQFLDNFSQLSSHVDEKKSADTTNTCPICACDFDSPYALQQCGHTFCRSCLTAYFDTYFDVTISSDAFKLSCPLQNCNAVCLIRDIVSILGFERMTRLAMIAFQIYIRQGENNLAQCMGIDCKQVYRLSDRSSMYFCDQCIKVYCTPCEVEYHTGMTCEQFQKLHNEKDEDAILQYNLGKSTCKACPKCRTPIDKYAGCHAVKCTLCNTQFCWRCLATDDTDIHRHFTDPDSPCYNRMLDNDTVADELD</sequence>
<comment type="similarity">
    <text evidence="13">Belongs to the DEAD box helicase family. DEAH subfamily. PRP16 sub-subfamily.</text>
</comment>
<dbReference type="InterPro" id="IPR013083">
    <property type="entry name" value="Znf_RING/FYVE/PHD"/>
</dbReference>
<dbReference type="PROSITE" id="PS51192">
    <property type="entry name" value="HELICASE_ATP_BIND_1"/>
    <property type="match status" value="1"/>
</dbReference>
<dbReference type="PROSITE" id="PS50089">
    <property type="entry name" value="ZF_RING_2"/>
    <property type="match status" value="1"/>
</dbReference>
<dbReference type="InterPro" id="IPR000504">
    <property type="entry name" value="RRM_dom"/>
</dbReference>
<evidence type="ECO:0000256" key="17">
    <source>
        <dbReference type="SAM" id="Coils"/>
    </source>
</evidence>
<dbReference type="SUPFAM" id="SSF54928">
    <property type="entry name" value="RNA-binding domain, RBD"/>
    <property type="match status" value="2"/>
</dbReference>
<dbReference type="SMART" id="SM00184">
    <property type="entry name" value="RING"/>
    <property type="match status" value="1"/>
</dbReference>
<dbReference type="GO" id="GO:0008270">
    <property type="term" value="F:zinc ion binding"/>
    <property type="evidence" value="ECO:0007669"/>
    <property type="project" value="UniProtKB-KW"/>
</dbReference>
<comment type="pathway">
    <text evidence="1">Protein modification; protein ubiquitination.</text>
</comment>
<evidence type="ECO:0000259" key="22">
    <source>
        <dbReference type="PROSITE" id="PS51194"/>
    </source>
</evidence>
<dbReference type="PROSITE" id="PS00690">
    <property type="entry name" value="DEAH_ATP_HELICASE"/>
    <property type="match status" value="1"/>
</dbReference>
<evidence type="ECO:0000259" key="21">
    <source>
        <dbReference type="PROSITE" id="PS51192"/>
    </source>
</evidence>
<dbReference type="InterPro" id="IPR048333">
    <property type="entry name" value="HA2_WH"/>
</dbReference>
<feature type="domain" description="Helicase ATP-binding" evidence="21">
    <location>
        <begin position="1007"/>
        <end position="1171"/>
    </location>
</feature>
<dbReference type="Pfam" id="PF00270">
    <property type="entry name" value="DEAD"/>
    <property type="match status" value="1"/>
</dbReference>
<dbReference type="SMART" id="SM00847">
    <property type="entry name" value="HA2"/>
    <property type="match status" value="1"/>
</dbReference>
<dbReference type="GO" id="GO:0003723">
    <property type="term" value="F:RNA binding"/>
    <property type="evidence" value="ECO:0007669"/>
    <property type="project" value="UniProtKB-UniRule"/>
</dbReference>
<dbReference type="InterPro" id="IPR002464">
    <property type="entry name" value="DNA/RNA_helicase_DEAH_CS"/>
</dbReference>
<dbReference type="Proteomes" id="UP000663852">
    <property type="component" value="Unassembled WGS sequence"/>
</dbReference>
<dbReference type="InterPro" id="IPR027417">
    <property type="entry name" value="P-loop_NTPase"/>
</dbReference>
<dbReference type="Pfam" id="PF13445">
    <property type="entry name" value="zf-RING_UBOX"/>
    <property type="match status" value="1"/>
</dbReference>
<gene>
    <name evidence="24" type="ORF">EDS130_LOCUS24889</name>
</gene>
<dbReference type="InterPro" id="IPR035979">
    <property type="entry name" value="RBD_domain_sf"/>
</dbReference>
<keyword evidence="6" id="KW-0547">Nucleotide-binding</keyword>
<dbReference type="CDD" id="cd20335">
    <property type="entry name" value="BRcat_RBR"/>
    <property type="match status" value="1"/>
</dbReference>